<dbReference type="InterPro" id="IPR000868">
    <property type="entry name" value="Isochorismatase-like_dom"/>
</dbReference>
<organism evidence="3 4">
    <name type="scientific">Pseudomonas mangiferae</name>
    <dbReference type="NCBI Taxonomy" id="2593654"/>
    <lineage>
        <taxon>Bacteria</taxon>
        <taxon>Pseudomonadati</taxon>
        <taxon>Pseudomonadota</taxon>
        <taxon>Gammaproteobacteria</taxon>
        <taxon>Pseudomonadales</taxon>
        <taxon>Pseudomonadaceae</taxon>
        <taxon>Pseudomonas</taxon>
    </lineage>
</organism>
<proteinExistence type="predicted"/>
<dbReference type="Gene3D" id="3.40.50.850">
    <property type="entry name" value="Isochorismatase-like"/>
    <property type="match status" value="1"/>
</dbReference>
<dbReference type="RefSeq" id="WP_143488985.1">
    <property type="nucleotide sequence ID" value="NZ_VJOY01000009.1"/>
</dbReference>
<evidence type="ECO:0000313" key="4">
    <source>
        <dbReference type="Proteomes" id="UP000315235"/>
    </source>
</evidence>
<evidence type="ECO:0000313" key="3">
    <source>
        <dbReference type="EMBL" id="TRX74247.1"/>
    </source>
</evidence>
<dbReference type="InterPro" id="IPR036380">
    <property type="entry name" value="Isochorismatase-like_sf"/>
</dbReference>
<gene>
    <name evidence="3" type="ORF">FM069_14050</name>
</gene>
<keyword evidence="1 3" id="KW-0378">Hydrolase</keyword>
<dbReference type="SUPFAM" id="SSF52499">
    <property type="entry name" value="Isochorismatase-like hydrolases"/>
    <property type="match status" value="1"/>
</dbReference>
<dbReference type="Proteomes" id="UP000315235">
    <property type="component" value="Unassembled WGS sequence"/>
</dbReference>
<dbReference type="PANTHER" id="PTHR43540">
    <property type="entry name" value="PEROXYUREIDOACRYLATE/UREIDOACRYLATE AMIDOHYDROLASE-RELATED"/>
    <property type="match status" value="1"/>
</dbReference>
<evidence type="ECO:0000256" key="1">
    <source>
        <dbReference type="ARBA" id="ARBA00022801"/>
    </source>
</evidence>
<name>A0A553GXL7_9PSED</name>
<dbReference type="OrthoDB" id="5360912at2"/>
<dbReference type="GO" id="GO:0016787">
    <property type="term" value="F:hydrolase activity"/>
    <property type="evidence" value="ECO:0007669"/>
    <property type="project" value="UniProtKB-KW"/>
</dbReference>
<dbReference type="CDD" id="cd01014">
    <property type="entry name" value="nicotinamidase_related"/>
    <property type="match status" value="1"/>
</dbReference>
<comment type="caution">
    <text evidence="3">The sequence shown here is derived from an EMBL/GenBank/DDBJ whole genome shotgun (WGS) entry which is preliminary data.</text>
</comment>
<protein>
    <submittedName>
        <fullName evidence="3">Cysteine hydrolase</fullName>
    </submittedName>
</protein>
<dbReference type="EMBL" id="VJOY01000009">
    <property type="protein sequence ID" value="TRX74247.1"/>
    <property type="molecule type" value="Genomic_DNA"/>
</dbReference>
<feature type="domain" description="Isochorismatase-like" evidence="2">
    <location>
        <begin position="6"/>
        <end position="177"/>
    </location>
</feature>
<reference evidence="3 4" key="1">
    <citation type="submission" date="2019-07" db="EMBL/GenBank/DDBJ databases">
        <title>Pseudomonas mangiferae sp. nov., isolated from bark of mango tree in Thailand.</title>
        <authorList>
            <person name="Srisuk N."/>
            <person name="Anurat P."/>
        </authorList>
    </citation>
    <scope>NUCLEOTIDE SEQUENCE [LARGE SCALE GENOMIC DNA]</scope>
    <source>
        <strain evidence="3 4">DMKU_BBB3-04</strain>
    </source>
</reference>
<accession>A0A553GXL7</accession>
<dbReference type="AlphaFoldDB" id="A0A553GXL7"/>
<keyword evidence="4" id="KW-1185">Reference proteome</keyword>
<dbReference type="Pfam" id="PF00857">
    <property type="entry name" value="Isochorismatase"/>
    <property type="match status" value="1"/>
</dbReference>
<evidence type="ECO:0000259" key="2">
    <source>
        <dbReference type="Pfam" id="PF00857"/>
    </source>
</evidence>
<dbReference type="PANTHER" id="PTHR43540:SF1">
    <property type="entry name" value="ISOCHORISMATASE HYDROLASE"/>
    <property type="match status" value="1"/>
</dbReference>
<sequence length="184" mass="20199">MPATPALLLVDLQRCMAEPRPVPRNNPDAEAHLAALLAHWRAQGWPLVHIRHISRDPASGFAPGQPGAAFQAAFEPQLHEQVLEKNVPDAFASGALERWLRVRGLDRLVIAGVISENSLEATARSAGNLGFIAQVPEDACFTFAKRDFRGRPRSAEEVHDMAMANLHGEYAEVLSTRAVLDRWA</sequence>
<dbReference type="InterPro" id="IPR050272">
    <property type="entry name" value="Isochorismatase-like_hydrls"/>
</dbReference>